<dbReference type="GO" id="GO:0009024">
    <property type="term" value="F:tagatose-6-phosphate kinase activity"/>
    <property type="evidence" value="ECO:0007669"/>
    <property type="project" value="UniProtKB-EC"/>
</dbReference>
<sequence length="317" mass="35075">MIITITMNPSLDLNYITETFSSGKHNRVPAPVKSIGGKGINAGRTSSLLGSNVTLFGFLGGDWGNFVRKTLQSEELFNLEMIEVDEETRSAITIMHDNDTHTEIVEAGPHISDEKIEQLLEDLKIFCKQNNVTVISINGSVNNPNNTVYIQMIKYIRENISKTIPILLDISGDKLKTLLSQQEYLPDFIKPNIHEYAELINKSINSKNELLKNLDFEKFKGIKNILISCGGEGGIAKIDNTIYDITISKIEIVSTTGSGDSSVGGFAYGLDKHLDTTDCLKYAMACGMSNAQFAGTGMIDTEKVEDFYKDIMIKKIN</sequence>
<keyword evidence="3 6" id="KW-0547">Nucleotide-binding</keyword>
<dbReference type="AlphaFoldDB" id="S1R0C0"/>
<dbReference type="PATRIC" id="fig|1121864.4.peg.402"/>
<keyword evidence="6" id="KW-0423">Lactose metabolism</keyword>
<protein>
    <recommendedName>
        <fullName evidence="6">Tagatose-6-phosphate kinase</fullName>
        <ecNumber evidence="6">2.7.1.144</ecNumber>
    </recommendedName>
</protein>
<dbReference type="InterPro" id="IPR011611">
    <property type="entry name" value="PfkB_dom"/>
</dbReference>
<dbReference type="PROSITE" id="PS00584">
    <property type="entry name" value="PFKB_KINASES_2"/>
    <property type="match status" value="1"/>
</dbReference>
<dbReference type="CDD" id="cd01164">
    <property type="entry name" value="FruK_PfkB_like"/>
    <property type="match status" value="1"/>
</dbReference>
<dbReference type="GeneID" id="60872782"/>
<dbReference type="InterPro" id="IPR017583">
    <property type="entry name" value="Tagatose/fructose_Pkinase"/>
</dbReference>
<dbReference type="InterPro" id="IPR002173">
    <property type="entry name" value="Carboh/pur_kinase_PfkB_CS"/>
</dbReference>
<dbReference type="HOGENOM" id="CLU_050013_0_2_9"/>
<dbReference type="GO" id="GO:2001059">
    <property type="term" value="P:D-tagatose 6-phosphate catabolic process"/>
    <property type="evidence" value="ECO:0007669"/>
    <property type="project" value="UniProtKB-UniPathway"/>
</dbReference>
<dbReference type="GO" id="GO:0008443">
    <property type="term" value="F:phosphofructokinase activity"/>
    <property type="evidence" value="ECO:0007669"/>
    <property type="project" value="TreeGrafter"/>
</dbReference>
<evidence type="ECO:0000256" key="3">
    <source>
        <dbReference type="ARBA" id="ARBA00022741"/>
    </source>
</evidence>
<dbReference type="NCBIfam" id="TIGR03168">
    <property type="entry name" value="1-PFK"/>
    <property type="match status" value="1"/>
</dbReference>
<evidence type="ECO:0000256" key="4">
    <source>
        <dbReference type="ARBA" id="ARBA00022777"/>
    </source>
</evidence>
<dbReference type="EMBL" id="AHYS01000006">
    <property type="protein sequence ID" value="ESK61592.1"/>
    <property type="molecule type" value="Genomic_DNA"/>
</dbReference>
<reference evidence="8 9" key="1">
    <citation type="submission" date="2013-10" db="EMBL/GenBank/DDBJ databases">
        <title>The Genome Sequence of Enterococcus cecorum DSM 20682 (= ATCC 43198) (Illumina assembly).</title>
        <authorList>
            <consortium name="The Broad Institute Genomics Platform"/>
            <consortium name="The Broad Institute Genome Sequencing Center for Infectious Disease"/>
            <person name="Earl A."/>
            <person name="Russ C."/>
            <person name="Gilmore M."/>
            <person name="Surin D."/>
            <person name="Walker B."/>
            <person name="Young S."/>
            <person name="Zeng Q."/>
            <person name="Gargeya S."/>
            <person name="Fitzgerald M."/>
            <person name="Haas B."/>
            <person name="Abouelleil A."/>
            <person name="Allen A.W."/>
            <person name="Alvarado L."/>
            <person name="Arachchi H.M."/>
            <person name="Berlin A.M."/>
            <person name="Chapman S.B."/>
            <person name="Gainer-Dewar J."/>
            <person name="Goldberg J."/>
            <person name="Griggs A."/>
            <person name="Gujja S."/>
            <person name="Hansen M."/>
            <person name="Howarth C."/>
            <person name="Imamovic A."/>
            <person name="Ireland A."/>
            <person name="Larimer J."/>
            <person name="McCowan C."/>
            <person name="Murphy C."/>
            <person name="Pearson M."/>
            <person name="Poon T.W."/>
            <person name="Priest M."/>
            <person name="Roberts A."/>
            <person name="Saif S."/>
            <person name="Shea T."/>
            <person name="Sisk P."/>
            <person name="Sykes S."/>
            <person name="Wortman J."/>
            <person name="Nusbaum C."/>
            <person name="Birren B."/>
        </authorList>
    </citation>
    <scope>NUCLEOTIDE SEQUENCE [LARGE SCALE GENOMIC DNA]</scope>
    <source>
        <strain evidence="8 9">ATCC 43198</strain>
    </source>
</reference>
<keyword evidence="4" id="KW-0418">Kinase</keyword>
<dbReference type="eggNOG" id="COG1105">
    <property type="taxonomic scope" value="Bacteria"/>
</dbReference>
<dbReference type="GO" id="GO:0005829">
    <property type="term" value="C:cytosol"/>
    <property type="evidence" value="ECO:0007669"/>
    <property type="project" value="TreeGrafter"/>
</dbReference>
<keyword evidence="2 6" id="KW-0808">Transferase</keyword>
<dbReference type="RefSeq" id="WP_016250602.1">
    <property type="nucleotide sequence ID" value="NZ_ASWI01000003.1"/>
</dbReference>
<gene>
    <name evidence="8" type="ORF">OMO_01655</name>
</gene>
<dbReference type="Gene3D" id="3.40.1190.20">
    <property type="match status" value="1"/>
</dbReference>
<keyword evidence="5 6" id="KW-0067">ATP-binding</keyword>
<evidence type="ECO:0000313" key="8">
    <source>
        <dbReference type="EMBL" id="ESK61592.1"/>
    </source>
</evidence>
<proteinExistence type="inferred from homology"/>
<comment type="similarity">
    <text evidence="6">Belongs to the carbohydrate kinase PfkB family. LacC subfamily.</text>
</comment>
<dbReference type="SUPFAM" id="SSF53613">
    <property type="entry name" value="Ribokinase-like"/>
    <property type="match status" value="1"/>
</dbReference>
<comment type="similarity">
    <text evidence="1">Belongs to the carbohydrate kinase pfkB family.</text>
</comment>
<evidence type="ECO:0000256" key="5">
    <source>
        <dbReference type="ARBA" id="ARBA00022840"/>
    </source>
</evidence>
<dbReference type="PIRSF" id="PIRSF000535">
    <property type="entry name" value="1PFK/6PFK/LacC"/>
    <property type="match status" value="1"/>
</dbReference>
<comment type="caution">
    <text evidence="8">The sequence shown here is derived from an EMBL/GenBank/DDBJ whole genome shotgun (WGS) entry which is preliminary data.</text>
</comment>
<organism evidence="8 9">
    <name type="scientific">Enterococcus cecorum DSM 20682 = ATCC 43198</name>
    <dbReference type="NCBI Taxonomy" id="1121864"/>
    <lineage>
        <taxon>Bacteria</taxon>
        <taxon>Bacillati</taxon>
        <taxon>Bacillota</taxon>
        <taxon>Bacilli</taxon>
        <taxon>Lactobacillales</taxon>
        <taxon>Enterococcaceae</taxon>
        <taxon>Enterococcus</taxon>
    </lineage>
</organism>
<dbReference type="Pfam" id="PF00294">
    <property type="entry name" value="PfkB"/>
    <property type="match status" value="1"/>
</dbReference>
<dbReference type="UniPathway" id="UPA00704">
    <property type="reaction ID" value="UER00715"/>
</dbReference>
<dbReference type="OrthoDB" id="9801219at2"/>
<dbReference type="EC" id="2.7.1.144" evidence="6"/>
<dbReference type="PANTHER" id="PTHR46566">
    <property type="entry name" value="1-PHOSPHOFRUCTOKINASE-RELATED"/>
    <property type="match status" value="1"/>
</dbReference>
<dbReference type="InterPro" id="IPR029056">
    <property type="entry name" value="Ribokinase-like"/>
</dbReference>
<evidence type="ECO:0000256" key="6">
    <source>
        <dbReference type="PIRNR" id="PIRNR000535"/>
    </source>
</evidence>
<evidence type="ECO:0000256" key="1">
    <source>
        <dbReference type="ARBA" id="ARBA00005380"/>
    </source>
</evidence>
<feature type="domain" description="Carbohydrate kinase PfkB" evidence="7">
    <location>
        <begin position="11"/>
        <end position="297"/>
    </location>
</feature>
<dbReference type="Proteomes" id="UP000017415">
    <property type="component" value="Unassembled WGS sequence"/>
</dbReference>
<dbReference type="GO" id="GO:0005524">
    <property type="term" value="F:ATP binding"/>
    <property type="evidence" value="ECO:0007669"/>
    <property type="project" value="UniProtKB-KW"/>
</dbReference>
<dbReference type="GO" id="GO:0005988">
    <property type="term" value="P:lactose metabolic process"/>
    <property type="evidence" value="ECO:0007669"/>
    <property type="project" value="UniProtKB-KW"/>
</dbReference>
<keyword evidence="9" id="KW-1185">Reference proteome</keyword>
<name>S1R0C0_9ENTE</name>
<accession>S1R0C0</accession>
<comment type="pathway">
    <text evidence="6">Carbohydrate metabolism; D-tagatose 6-phosphate degradation; D-glyceraldehyde 3-phosphate and glycerone phosphate from D-tagatose 6-phosphate: step 1/2.</text>
</comment>
<dbReference type="PANTHER" id="PTHR46566:SF2">
    <property type="entry name" value="ATP-DEPENDENT 6-PHOSPHOFRUCTOKINASE ISOZYME 2"/>
    <property type="match status" value="1"/>
</dbReference>
<comment type="catalytic activity">
    <reaction evidence="6">
        <text>D-tagatofuranose 6-phosphate + ATP = D-tagatofuranose 1,6-bisphosphate + ADP + H(+)</text>
        <dbReference type="Rhea" id="RHEA:12420"/>
        <dbReference type="ChEBI" id="CHEBI:15378"/>
        <dbReference type="ChEBI" id="CHEBI:30616"/>
        <dbReference type="ChEBI" id="CHEBI:58694"/>
        <dbReference type="ChEBI" id="CHEBI:58695"/>
        <dbReference type="ChEBI" id="CHEBI:456216"/>
        <dbReference type="EC" id="2.7.1.144"/>
    </reaction>
</comment>
<evidence type="ECO:0000259" key="7">
    <source>
        <dbReference type="Pfam" id="PF00294"/>
    </source>
</evidence>
<evidence type="ECO:0000313" key="9">
    <source>
        <dbReference type="Proteomes" id="UP000017415"/>
    </source>
</evidence>
<evidence type="ECO:0000256" key="2">
    <source>
        <dbReference type="ARBA" id="ARBA00022679"/>
    </source>
</evidence>